<dbReference type="Proteomes" id="UP001202134">
    <property type="component" value="Unassembled WGS sequence"/>
</dbReference>
<proteinExistence type="predicted"/>
<reference evidence="2 3" key="1">
    <citation type="submission" date="2022-01" db="EMBL/GenBank/DDBJ databases">
        <title>Whole genome-based taxonomy of the Shewanellaceae.</title>
        <authorList>
            <person name="Martin-Rodriguez A.J."/>
        </authorList>
    </citation>
    <scope>NUCLEOTIDE SEQUENCE [LARGE SCALE GENOMIC DNA]</scope>
    <source>
        <strain evidence="2 3">DSM 24955</strain>
    </source>
</reference>
<dbReference type="RefSeq" id="WP_248954438.1">
    <property type="nucleotide sequence ID" value="NZ_JAKIKU010000001.1"/>
</dbReference>
<dbReference type="EMBL" id="JAKIKU010000001">
    <property type="protein sequence ID" value="MCL1043855.1"/>
    <property type="molecule type" value="Genomic_DNA"/>
</dbReference>
<feature type="transmembrane region" description="Helical" evidence="1">
    <location>
        <begin position="34"/>
        <end position="55"/>
    </location>
</feature>
<keyword evidence="1" id="KW-1133">Transmembrane helix</keyword>
<evidence type="ECO:0000313" key="3">
    <source>
        <dbReference type="Proteomes" id="UP001202134"/>
    </source>
</evidence>
<evidence type="ECO:0000313" key="2">
    <source>
        <dbReference type="EMBL" id="MCL1043855.1"/>
    </source>
</evidence>
<keyword evidence="1" id="KW-0472">Membrane</keyword>
<comment type="caution">
    <text evidence="2">The sequence shown here is derived from an EMBL/GenBank/DDBJ whole genome shotgun (WGS) entry which is preliminary data.</text>
</comment>
<organism evidence="2 3">
    <name type="scientific">Shewanella electrodiphila</name>
    <dbReference type="NCBI Taxonomy" id="934143"/>
    <lineage>
        <taxon>Bacteria</taxon>
        <taxon>Pseudomonadati</taxon>
        <taxon>Pseudomonadota</taxon>
        <taxon>Gammaproteobacteria</taxon>
        <taxon>Alteromonadales</taxon>
        <taxon>Shewanellaceae</taxon>
        <taxon>Shewanella</taxon>
    </lineage>
</organism>
<keyword evidence="3" id="KW-1185">Reference proteome</keyword>
<accession>A0ABT0KJ42</accession>
<sequence>MQHNPPSTYILRELVDVYPVDAVSWWPGFEQLPTGWWCLLVITSVLIVTAVIIGLNYRWQNRYRAEAILAIKQIMLGHQVIQPEPKTQAMLNQQLFFVLKQVLTYVEPQTAKLADNSVLNAMDKLISHQSKNDAFSWQSDVGQRWINSLYNPNICLSESEMTTLVQQLILWINGHRNQFSIKSWPLSVVRSFVRGQ</sequence>
<dbReference type="InterPro" id="IPR025489">
    <property type="entry name" value="DUF4381"/>
</dbReference>
<gene>
    <name evidence="2" type="ORF">L2737_00720</name>
</gene>
<evidence type="ECO:0000256" key="1">
    <source>
        <dbReference type="SAM" id="Phobius"/>
    </source>
</evidence>
<keyword evidence="1" id="KW-0812">Transmembrane</keyword>
<dbReference type="Pfam" id="PF14316">
    <property type="entry name" value="DUF4381"/>
    <property type="match status" value="1"/>
</dbReference>
<name>A0ABT0KJ42_9GAMM</name>
<protein>
    <submittedName>
        <fullName evidence="2">DUF4381 domain-containing protein</fullName>
    </submittedName>
</protein>